<gene>
    <name evidence="1" type="ORF">CLV58_110160</name>
</gene>
<proteinExistence type="predicted"/>
<sequence length="30" mass="3395">MLNHLKLLLLKQISDTAMGIQSLNHSFIQS</sequence>
<evidence type="ECO:0000313" key="1">
    <source>
        <dbReference type="EMBL" id="PRY37690.1"/>
    </source>
</evidence>
<keyword evidence="2" id="KW-1185">Reference proteome</keyword>
<dbReference type="Proteomes" id="UP000238375">
    <property type="component" value="Unassembled WGS sequence"/>
</dbReference>
<protein>
    <submittedName>
        <fullName evidence="1">Uncharacterized protein</fullName>
    </submittedName>
</protein>
<name>A0A2T0SWC9_9BACT</name>
<accession>A0A2T0SWC9</accession>
<evidence type="ECO:0000313" key="2">
    <source>
        <dbReference type="Proteomes" id="UP000238375"/>
    </source>
</evidence>
<organism evidence="1 2">
    <name type="scientific">Spirosoma oryzae</name>
    <dbReference type="NCBI Taxonomy" id="1469603"/>
    <lineage>
        <taxon>Bacteria</taxon>
        <taxon>Pseudomonadati</taxon>
        <taxon>Bacteroidota</taxon>
        <taxon>Cytophagia</taxon>
        <taxon>Cytophagales</taxon>
        <taxon>Cytophagaceae</taxon>
        <taxon>Spirosoma</taxon>
    </lineage>
</organism>
<reference evidence="1 2" key="1">
    <citation type="submission" date="2018-03" db="EMBL/GenBank/DDBJ databases">
        <title>Genomic Encyclopedia of Archaeal and Bacterial Type Strains, Phase II (KMG-II): from individual species to whole genera.</title>
        <authorList>
            <person name="Goeker M."/>
        </authorList>
    </citation>
    <scope>NUCLEOTIDE SEQUENCE [LARGE SCALE GENOMIC DNA]</scope>
    <source>
        <strain evidence="1 2">DSM 28354</strain>
    </source>
</reference>
<dbReference type="AlphaFoldDB" id="A0A2T0SWC9"/>
<dbReference type="EMBL" id="PVTE01000010">
    <property type="protein sequence ID" value="PRY37690.1"/>
    <property type="molecule type" value="Genomic_DNA"/>
</dbReference>
<comment type="caution">
    <text evidence="1">The sequence shown here is derived from an EMBL/GenBank/DDBJ whole genome shotgun (WGS) entry which is preliminary data.</text>
</comment>